<keyword evidence="1" id="KW-0378">Hydrolase</keyword>
<dbReference type="EMBL" id="CP107551">
    <property type="protein sequence ID" value="UYP20045.1"/>
    <property type="molecule type" value="Genomic_DNA"/>
</dbReference>
<keyword evidence="1" id="KW-0645">Protease</keyword>
<reference evidence="1" key="1">
    <citation type="submission" date="2022-10" db="EMBL/GenBank/DDBJ databases">
        <title>Rhodococcus ferula Z13 complete genome.</title>
        <authorList>
            <person name="Long X."/>
            <person name="Zang M."/>
        </authorList>
    </citation>
    <scope>NUCLEOTIDE SEQUENCE</scope>
    <source>
        <strain evidence="1">Z13</strain>
    </source>
</reference>
<sequence>MTSSGEDPRLWVLYVAVVGVAAFAAAPTTRAAARTFRWPPPAAAVVLWATVTAASVARLIAPDLLDVLDRRPVRTRDSGEWWRVLTAGVVEDGGVLLTVANLVLLAIVAVAAVRSWGWYRAVGLFVLGQILWGLFTTFVVPSVGAGTTGATLALAGSLAGLWPIVGASRPQVIASVATFLLGAVLVALGDAHGVAVLIGMLLGAVLGTVLPPLRPAHTGTGEDRPAHPHPELQAPPPGTPRRDMGS</sequence>
<evidence type="ECO:0000313" key="1">
    <source>
        <dbReference type="EMBL" id="UYP20045.1"/>
    </source>
</evidence>
<protein>
    <submittedName>
        <fullName evidence="1">Rhomboid family intramembrane serine protease</fullName>
    </submittedName>
</protein>
<organism evidence="1 2">
    <name type="scientific">Rhodococcus sacchari</name>
    <dbReference type="NCBI Taxonomy" id="2962047"/>
    <lineage>
        <taxon>Bacteria</taxon>
        <taxon>Bacillati</taxon>
        <taxon>Actinomycetota</taxon>
        <taxon>Actinomycetes</taxon>
        <taxon>Mycobacteriales</taxon>
        <taxon>Nocardiaceae</taxon>
        <taxon>Rhodococcus</taxon>
    </lineage>
</organism>
<keyword evidence="2" id="KW-1185">Reference proteome</keyword>
<name>A0ACD4DJ11_9NOCA</name>
<evidence type="ECO:0000313" key="2">
    <source>
        <dbReference type="Proteomes" id="UP001156484"/>
    </source>
</evidence>
<dbReference type="Proteomes" id="UP001156484">
    <property type="component" value="Chromosome"/>
</dbReference>
<accession>A0ACD4DJ11</accession>
<proteinExistence type="predicted"/>
<gene>
    <name evidence="1" type="ORF">OED52_05735</name>
</gene>